<sequence>MQLNLNYFVRVFMLKLWFLIFNYPLSLLTAILSMMIIYRASQKKNSPLPLDKRLPIEDSSSGTTLGSSGIGSLISNSVNSVADVTTVTSSSNNNNNNNWSATVASIYSSSSDDETEKPTSRFTSFINYFWGGGKTHHNVDDNISTTSTSSENSTISPADGNHMYSMFDNVDSNDPNQSNLLRCPPKLLEDPMKLLGRTVLMVGGCCEGVGYEIAYALAQLGARKVVLACANEHEAQEAIEKMTDISRGVVEFMHLDLSSIQSIRQFVNFYQNVMNYECHVLVSTVLCTRQSNMGKNTSNNNSSRQLQNQFIGPRFTKDGYEKNFQLNYLGRIILIDMMSDMLKRNHTRVVNVVEILSESLKQQKPMKMIPNSDLNASTFKKAYTEQDYFNYSMRCNLLWIKMFAKKYQQDGVTICCCDPELPGTYKPPIPDIINQPTSTSSLLSDPYFMDPNSHDVLSITNEYAEEITNFDKIQSLLYGSLCDKQYFENGAYITNYRTKKLPSSYSNKKDMELNWEQTASLVTEIQSSVISQHSSPSISVNSSPTLPIPSSSQNEP</sequence>
<reference evidence="5 6" key="1">
    <citation type="journal article" date="2010" name="Cell">
        <title>The genome of Naegleria gruberi illuminates early eukaryotic versatility.</title>
        <authorList>
            <person name="Fritz-Laylin L.K."/>
            <person name="Prochnik S.E."/>
            <person name="Ginger M.L."/>
            <person name="Dacks J.B."/>
            <person name="Carpenter M.L."/>
            <person name="Field M.C."/>
            <person name="Kuo A."/>
            <person name="Paredez A."/>
            <person name="Chapman J."/>
            <person name="Pham J."/>
            <person name="Shu S."/>
            <person name="Neupane R."/>
            <person name="Cipriano M."/>
            <person name="Mancuso J."/>
            <person name="Tu H."/>
            <person name="Salamov A."/>
            <person name="Lindquist E."/>
            <person name="Shapiro H."/>
            <person name="Lucas S."/>
            <person name="Grigoriev I.V."/>
            <person name="Cande W.Z."/>
            <person name="Fulton C."/>
            <person name="Rokhsar D.S."/>
            <person name="Dawson S.C."/>
        </authorList>
    </citation>
    <scope>NUCLEOTIDE SEQUENCE [LARGE SCALE GENOMIC DNA]</scope>
    <source>
        <strain evidence="5 6">NEG-M</strain>
    </source>
</reference>
<feature type="compositionally biased region" description="Low complexity" evidence="3">
    <location>
        <begin position="533"/>
        <end position="544"/>
    </location>
</feature>
<dbReference type="Gene3D" id="3.40.50.720">
    <property type="entry name" value="NAD(P)-binding Rossmann-like Domain"/>
    <property type="match status" value="1"/>
</dbReference>
<proteinExistence type="inferred from homology"/>
<keyword evidence="4" id="KW-0812">Transmembrane</keyword>
<dbReference type="OrthoDB" id="191139at2759"/>
<evidence type="ECO:0000256" key="1">
    <source>
        <dbReference type="ARBA" id="ARBA00006484"/>
    </source>
</evidence>
<dbReference type="Pfam" id="PF00106">
    <property type="entry name" value="adh_short"/>
    <property type="match status" value="1"/>
</dbReference>
<dbReference type="OMA" id="TICCCDP"/>
<dbReference type="InterPro" id="IPR036291">
    <property type="entry name" value="NAD(P)-bd_dom_sf"/>
</dbReference>
<dbReference type="Proteomes" id="UP000006671">
    <property type="component" value="Unassembled WGS sequence"/>
</dbReference>
<keyword evidence="2" id="KW-0560">Oxidoreductase</keyword>
<gene>
    <name evidence="5" type="ORF">NAEGRDRAFT_81304</name>
</gene>
<dbReference type="PANTHER" id="PTHR24320">
    <property type="entry name" value="RETINOL DEHYDROGENASE"/>
    <property type="match status" value="1"/>
</dbReference>
<dbReference type="AlphaFoldDB" id="D2VUU8"/>
<accession>D2VUU8</accession>
<dbReference type="RefSeq" id="XP_002672068.1">
    <property type="nucleotide sequence ID" value="XM_002672022.1"/>
</dbReference>
<evidence type="ECO:0000256" key="3">
    <source>
        <dbReference type="SAM" id="MobiDB-lite"/>
    </source>
</evidence>
<evidence type="ECO:0000256" key="4">
    <source>
        <dbReference type="SAM" id="Phobius"/>
    </source>
</evidence>
<name>D2VUU8_NAEGR</name>
<keyword evidence="4" id="KW-0472">Membrane</keyword>
<dbReference type="STRING" id="5762.D2VUU8"/>
<comment type="similarity">
    <text evidence="1">Belongs to the short-chain dehydrogenases/reductases (SDR) family.</text>
</comment>
<evidence type="ECO:0000313" key="5">
    <source>
        <dbReference type="EMBL" id="EFC39324.1"/>
    </source>
</evidence>
<dbReference type="GeneID" id="8854037"/>
<evidence type="ECO:0000256" key="2">
    <source>
        <dbReference type="ARBA" id="ARBA00023002"/>
    </source>
</evidence>
<dbReference type="PANTHER" id="PTHR24320:SF152">
    <property type="entry name" value="SHORT-CHAIN DEHYDROGENASE_REDUCTASE FAMILY PROTEIN"/>
    <property type="match status" value="1"/>
</dbReference>
<dbReference type="InParanoid" id="D2VUU8"/>
<feature type="transmembrane region" description="Helical" evidence="4">
    <location>
        <begin position="16"/>
        <end position="38"/>
    </location>
</feature>
<dbReference type="VEuPathDB" id="AmoebaDB:NAEGRDRAFT_81304"/>
<keyword evidence="4" id="KW-1133">Transmembrane helix</keyword>
<dbReference type="KEGG" id="ngr:NAEGRDRAFT_81304"/>
<organism evidence="6">
    <name type="scientific">Naegleria gruberi</name>
    <name type="common">Amoeba</name>
    <dbReference type="NCBI Taxonomy" id="5762"/>
    <lineage>
        <taxon>Eukaryota</taxon>
        <taxon>Discoba</taxon>
        <taxon>Heterolobosea</taxon>
        <taxon>Tetramitia</taxon>
        <taxon>Eutetramitia</taxon>
        <taxon>Vahlkampfiidae</taxon>
        <taxon>Naegleria</taxon>
    </lineage>
</organism>
<evidence type="ECO:0000313" key="6">
    <source>
        <dbReference type="Proteomes" id="UP000006671"/>
    </source>
</evidence>
<protein>
    <submittedName>
        <fullName evidence="5">Short chain dehydrogenase/reductase family protein</fullName>
    </submittedName>
</protein>
<feature type="region of interest" description="Disordered" evidence="3">
    <location>
        <begin position="533"/>
        <end position="556"/>
    </location>
</feature>
<dbReference type="EMBL" id="GG738900">
    <property type="protein sequence ID" value="EFC39324.1"/>
    <property type="molecule type" value="Genomic_DNA"/>
</dbReference>
<dbReference type="SUPFAM" id="SSF51735">
    <property type="entry name" value="NAD(P)-binding Rossmann-fold domains"/>
    <property type="match status" value="1"/>
</dbReference>
<keyword evidence="6" id="KW-1185">Reference proteome</keyword>
<dbReference type="GO" id="GO:0016491">
    <property type="term" value="F:oxidoreductase activity"/>
    <property type="evidence" value="ECO:0007669"/>
    <property type="project" value="UniProtKB-KW"/>
</dbReference>
<dbReference type="InterPro" id="IPR002347">
    <property type="entry name" value="SDR_fam"/>
</dbReference>
<dbReference type="eggNOG" id="KOG1208">
    <property type="taxonomic scope" value="Eukaryota"/>
</dbReference>